<comment type="caution">
    <text evidence="2">The sequence shown here is derived from an EMBL/GenBank/DDBJ whole genome shotgun (WGS) entry which is preliminary data.</text>
</comment>
<feature type="region of interest" description="Disordered" evidence="1">
    <location>
        <begin position="1"/>
        <end position="27"/>
    </location>
</feature>
<dbReference type="Proteomes" id="UP000649259">
    <property type="component" value="Unassembled WGS sequence"/>
</dbReference>
<evidence type="ECO:0000313" key="2">
    <source>
        <dbReference type="EMBL" id="GHI60692.1"/>
    </source>
</evidence>
<gene>
    <name evidence="2" type="ORF">Saso_23420</name>
</gene>
<accession>A0ABQ3RY74</accession>
<evidence type="ECO:0000313" key="3">
    <source>
        <dbReference type="Proteomes" id="UP000649259"/>
    </source>
</evidence>
<proteinExistence type="predicted"/>
<sequence>MSQKQHGNAPGTAKAGQGTTHALPHGAGTTVPGLAGAYYGLDAIPVRWTQPLHVPLPGFGGRVPRLPDLFDLACRLACR</sequence>
<dbReference type="SUPFAM" id="SSF101478">
    <property type="entry name" value="ADP-ribosylglycohydrolase"/>
    <property type="match status" value="1"/>
</dbReference>
<dbReference type="EMBL" id="BNEB01000002">
    <property type="protein sequence ID" value="GHI60692.1"/>
    <property type="molecule type" value="Genomic_DNA"/>
</dbReference>
<reference evidence="3" key="1">
    <citation type="submission" date="2023-07" db="EMBL/GenBank/DDBJ databases">
        <title>Whole genome shotgun sequence of Streptomyces cacaoi subsp. asoensis NBRC 13813.</title>
        <authorList>
            <person name="Komaki H."/>
            <person name="Tamura T."/>
        </authorList>
    </citation>
    <scope>NUCLEOTIDE SEQUENCE [LARGE SCALE GENOMIC DNA]</scope>
    <source>
        <strain evidence="3">NBRC 13813</strain>
    </source>
</reference>
<protein>
    <submittedName>
        <fullName evidence="2">Uncharacterized protein</fullName>
    </submittedName>
</protein>
<dbReference type="InterPro" id="IPR036705">
    <property type="entry name" value="Ribosyl_crysJ1_sf"/>
</dbReference>
<name>A0ABQ3RY74_9ACTN</name>
<organism evidence="2 3">
    <name type="scientific">Streptomyces asoensis</name>
    <dbReference type="NCBI Taxonomy" id="249586"/>
    <lineage>
        <taxon>Bacteria</taxon>
        <taxon>Bacillati</taxon>
        <taxon>Actinomycetota</taxon>
        <taxon>Actinomycetes</taxon>
        <taxon>Kitasatosporales</taxon>
        <taxon>Streptomycetaceae</taxon>
        <taxon>Streptomyces</taxon>
    </lineage>
</organism>
<evidence type="ECO:0000256" key="1">
    <source>
        <dbReference type="SAM" id="MobiDB-lite"/>
    </source>
</evidence>
<keyword evidence="3" id="KW-1185">Reference proteome</keyword>